<dbReference type="FunFam" id="2.130.10.10:FF:000075">
    <property type="entry name" value="Protein HIRA"/>
    <property type="match status" value="1"/>
</dbReference>
<evidence type="ECO:0000256" key="5">
    <source>
        <dbReference type="ARBA" id="ARBA00023242"/>
    </source>
</evidence>
<evidence type="ECO:0000256" key="3">
    <source>
        <dbReference type="ARBA" id="ARBA00022737"/>
    </source>
</evidence>
<evidence type="ECO:0000313" key="9">
    <source>
        <dbReference type="EMBL" id="KAG6462614.1"/>
    </source>
</evidence>
<dbReference type="PANTHER" id="PTHR13831:SF0">
    <property type="entry name" value="PROTEIN HIRA"/>
    <property type="match status" value="1"/>
</dbReference>
<evidence type="ECO:0000256" key="1">
    <source>
        <dbReference type="ARBA" id="ARBA00004123"/>
    </source>
</evidence>
<comment type="subcellular location">
    <subcellularLocation>
        <location evidence="1">Nucleus</location>
    </subcellularLocation>
</comment>
<keyword evidence="5" id="KW-0539">Nucleus</keyword>
<dbReference type="GO" id="GO:0006355">
    <property type="term" value="P:regulation of DNA-templated transcription"/>
    <property type="evidence" value="ECO:0007669"/>
    <property type="project" value="InterPro"/>
</dbReference>
<comment type="caution">
    <text evidence="9">The sequence shown here is derived from an EMBL/GenBank/DDBJ whole genome shotgun (WGS) entry which is preliminary data.</text>
</comment>
<feature type="repeat" description="WD" evidence="6">
    <location>
        <begin position="102"/>
        <end position="134"/>
    </location>
</feature>
<dbReference type="AlphaFoldDB" id="A0A921ZRM9"/>
<evidence type="ECO:0000256" key="4">
    <source>
        <dbReference type="ARBA" id="ARBA00022853"/>
    </source>
</evidence>
<dbReference type="GO" id="GO:0031491">
    <property type="term" value="F:nucleosome binding"/>
    <property type="evidence" value="ECO:0007669"/>
    <property type="project" value="TreeGrafter"/>
</dbReference>
<feature type="repeat" description="WD" evidence="6">
    <location>
        <begin position="59"/>
        <end position="91"/>
    </location>
</feature>
<dbReference type="InterPro" id="IPR001680">
    <property type="entry name" value="WD40_rpt"/>
</dbReference>
<name>A0A921ZRM9_MANSE</name>
<feature type="domain" description="CAF1B/HIR1 beta-propeller" evidence="8">
    <location>
        <begin position="2"/>
        <end position="136"/>
    </location>
</feature>
<dbReference type="PROSITE" id="PS50294">
    <property type="entry name" value="WD_REPEATS_REGION"/>
    <property type="match status" value="3"/>
</dbReference>
<dbReference type="Pfam" id="PF00400">
    <property type="entry name" value="WD40"/>
    <property type="match status" value="1"/>
</dbReference>
<dbReference type="Pfam" id="PF07569">
    <property type="entry name" value="Hira"/>
    <property type="match status" value="1"/>
</dbReference>
<dbReference type="EMBL" id="JH668869">
    <property type="protein sequence ID" value="KAG6462614.1"/>
    <property type="molecule type" value="Genomic_DNA"/>
</dbReference>
<sequence length="557" mass="60745">MLCQMDNHLACVNSVRWSNGGKYLASGGDDRLVMVWGLSGAIGTPGKHKAETWRCLATLRGHAGDVLDLAWSPLDRWLASCSVDNTIIIWNGEKFPEMVVVLNGHTGLVKGVTWDPVGKYLASQSDDKSLRVWKTADWAQETVIKEPFYECGAGTTHVLRLSWSPDGQYVLSAHAMNGGGPTAQVVERDGWRCDKDFVGHRKAVTCSRFNSNIFVKEGKKCCCAAVGSRDRALSIWLTSLKRPLVVVHELFSDSVLDLSWSSDGLNLLACSSDGTVACIQFTNIEIGTPLTLDEKNALYEKIYGKCLANESVDDLSSNLLVECPDILLAREEQEAKKEAVKDTSLEITPKIVDKTPVVNKACNTQYGTLSRLQLIPNNSASNDPLWETYLGSPVTCIACDARWACVCCADAALHAWSLATPGGTVAPAAYTPQRALPPIALPSPAARLTLNGDTLAVVTTTAQLAVWDLATATCLVKPLCFRELLSPTVTVTNCILLEDGNPMILLSNGKSYIYCKKLCAWVVWCNPVDPVWRACSAQCLKILPEDLDSCPYFLRRL</sequence>
<dbReference type="GO" id="GO:0000417">
    <property type="term" value="C:HIR complex"/>
    <property type="evidence" value="ECO:0007669"/>
    <property type="project" value="TreeGrafter"/>
</dbReference>
<dbReference type="GO" id="GO:0005634">
    <property type="term" value="C:nucleus"/>
    <property type="evidence" value="ECO:0007669"/>
    <property type="project" value="UniProtKB-SubCell"/>
</dbReference>
<dbReference type="GO" id="GO:0000785">
    <property type="term" value="C:chromatin"/>
    <property type="evidence" value="ECO:0007669"/>
    <property type="project" value="TreeGrafter"/>
</dbReference>
<dbReference type="InterPro" id="IPR055410">
    <property type="entry name" value="Beta-prop_CAF1B_HIR1"/>
</dbReference>
<dbReference type="CDD" id="cd00200">
    <property type="entry name" value="WD40"/>
    <property type="match status" value="1"/>
</dbReference>
<dbReference type="GO" id="GO:0006338">
    <property type="term" value="P:chromatin remodeling"/>
    <property type="evidence" value="ECO:0007669"/>
    <property type="project" value="InterPro"/>
</dbReference>
<dbReference type="InterPro" id="IPR031120">
    <property type="entry name" value="HIR1-like"/>
</dbReference>
<dbReference type="InterPro" id="IPR011494">
    <property type="entry name" value="HIRA-like_C"/>
</dbReference>
<evidence type="ECO:0000256" key="2">
    <source>
        <dbReference type="ARBA" id="ARBA00022574"/>
    </source>
</evidence>
<dbReference type="Proteomes" id="UP000791440">
    <property type="component" value="Unassembled WGS sequence"/>
</dbReference>
<reference evidence="9" key="2">
    <citation type="submission" date="2020-12" db="EMBL/GenBank/DDBJ databases">
        <authorList>
            <person name="Kanost M."/>
        </authorList>
    </citation>
    <scope>NUCLEOTIDE SEQUENCE</scope>
</reference>
<proteinExistence type="predicted"/>
<reference evidence="9" key="1">
    <citation type="journal article" date="2016" name="Insect Biochem. Mol. Biol.">
        <title>Multifaceted biological insights from a draft genome sequence of the tobacco hornworm moth, Manduca sexta.</title>
        <authorList>
            <person name="Kanost M.R."/>
            <person name="Arrese E.L."/>
            <person name="Cao X."/>
            <person name="Chen Y.R."/>
            <person name="Chellapilla S."/>
            <person name="Goldsmith M.R."/>
            <person name="Grosse-Wilde E."/>
            <person name="Heckel D.G."/>
            <person name="Herndon N."/>
            <person name="Jiang H."/>
            <person name="Papanicolaou A."/>
            <person name="Qu J."/>
            <person name="Soulages J.L."/>
            <person name="Vogel H."/>
            <person name="Walters J."/>
            <person name="Waterhouse R.M."/>
            <person name="Ahn S.J."/>
            <person name="Almeida F.C."/>
            <person name="An C."/>
            <person name="Aqrawi P."/>
            <person name="Bretschneider A."/>
            <person name="Bryant W.B."/>
            <person name="Bucks S."/>
            <person name="Chao H."/>
            <person name="Chevignon G."/>
            <person name="Christen J.M."/>
            <person name="Clarke D.F."/>
            <person name="Dittmer N.T."/>
            <person name="Ferguson L.C.F."/>
            <person name="Garavelou S."/>
            <person name="Gordon K.H.J."/>
            <person name="Gunaratna R.T."/>
            <person name="Han Y."/>
            <person name="Hauser F."/>
            <person name="He Y."/>
            <person name="Heidel-Fischer H."/>
            <person name="Hirsh A."/>
            <person name="Hu Y."/>
            <person name="Jiang H."/>
            <person name="Kalra D."/>
            <person name="Klinner C."/>
            <person name="Konig C."/>
            <person name="Kovar C."/>
            <person name="Kroll A.R."/>
            <person name="Kuwar S.S."/>
            <person name="Lee S.L."/>
            <person name="Lehman R."/>
            <person name="Li K."/>
            <person name="Li Z."/>
            <person name="Liang H."/>
            <person name="Lovelace S."/>
            <person name="Lu Z."/>
            <person name="Mansfield J.H."/>
            <person name="McCulloch K.J."/>
            <person name="Mathew T."/>
            <person name="Morton B."/>
            <person name="Muzny D.M."/>
            <person name="Neunemann D."/>
            <person name="Ongeri F."/>
            <person name="Pauchet Y."/>
            <person name="Pu L.L."/>
            <person name="Pyrousis I."/>
            <person name="Rao X.J."/>
            <person name="Redding A."/>
            <person name="Roesel C."/>
            <person name="Sanchez-Gracia A."/>
            <person name="Schaack S."/>
            <person name="Shukla A."/>
            <person name="Tetreau G."/>
            <person name="Wang Y."/>
            <person name="Xiong G.H."/>
            <person name="Traut W."/>
            <person name="Walsh T.K."/>
            <person name="Worley K.C."/>
            <person name="Wu D."/>
            <person name="Wu W."/>
            <person name="Wu Y.Q."/>
            <person name="Zhang X."/>
            <person name="Zou Z."/>
            <person name="Zucker H."/>
            <person name="Briscoe A.D."/>
            <person name="Burmester T."/>
            <person name="Clem R.J."/>
            <person name="Feyereisen R."/>
            <person name="Grimmelikhuijzen C.J.P."/>
            <person name="Hamodrakas S.J."/>
            <person name="Hansson B.S."/>
            <person name="Huguet E."/>
            <person name="Jermiin L.S."/>
            <person name="Lan Q."/>
            <person name="Lehman H.K."/>
            <person name="Lorenzen M."/>
            <person name="Merzendorfer H."/>
            <person name="Michalopoulos I."/>
            <person name="Morton D.B."/>
            <person name="Muthukrishnan S."/>
            <person name="Oakeshott J.G."/>
            <person name="Palmer W."/>
            <person name="Park Y."/>
            <person name="Passarelli A.L."/>
            <person name="Rozas J."/>
            <person name="Schwartz L.M."/>
            <person name="Smith W."/>
            <person name="Southgate A."/>
            <person name="Vilcinskas A."/>
            <person name="Vogt R."/>
            <person name="Wang P."/>
            <person name="Werren J."/>
            <person name="Yu X.Q."/>
            <person name="Zhou J.J."/>
            <person name="Brown S.J."/>
            <person name="Scherer S.E."/>
            <person name="Richards S."/>
            <person name="Blissard G.W."/>
        </authorList>
    </citation>
    <scope>NUCLEOTIDE SEQUENCE</scope>
</reference>
<evidence type="ECO:0000313" key="10">
    <source>
        <dbReference type="Proteomes" id="UP000791440"/>
    </source>
</evidence>
<feature type="domain" description="Protein HIRA-like C-terminal" evidence="7">
    <location>
        <begin position="434"/>
        <end position="525"/>
    </location>
</feature>
<dbReference type="Pfam" id="PF24105">
    <property type="entry name" value="Beta-prop_CAF1B_HIR1"/>
    <property type="match status" value="1"/>
</dbReference>
<protein>
    <recommendedName>
        <fullName evidence="11">Protein HIRA</fullName>
    </recommendedName>
</protein>
<evidence type="ECO:0000256" key="6">
    <source>
        <dbReference type="PROSITE-ProRule" id="PRU00221"/>
    </source>
</evidence>
<evidence type="ECO:0000259" key="7">
    <source>
        <dbReference type="Pfam" id="PF07569"/>
    </source>
</evidence>
<gene>
    <name evidence="9" type="ORF">O3G_MSEX013370</name>
</gene>
<accession>A0A921ZRM9</accession>
<keyword evidence="2 6" id="KW-0853">WD repeat</keyword>
<evidence type="ECO:0000259" key="8">
    <source>
        <dbReference type="Pfam" id="PF24105"/>
    </source>
</evidence>
<keyword evidence="10" id="KW-1185">Reference proteome</keyword>
<keyword evidence="3" id="KW-0677">Repeat</keyword>
<dbReference type="PANTHER" id="PTHR13831">
    <property type="entry name" value="MEMBER OF THE HIR1 FAMILY OF WD-REPEAT PROTEINS"/>
    <property type="match status" value="1"/>
</dbReference>
<dbReference type="SMART" id="SM00320">
    <property type="entry name" value="WD40"/>
    <property type="match status" value="5"/>
</dbReference>
<evidence type="ECO:0008006" key="11">
    <source>
        <dbReference type="Google" id="ProtNLM"/>
    </source>
</evidence>
<keyword evidence="4" id="KW-0156">Chromatin regulator</keyword>
<feature type="repeat" description="WD" evidence="6">
    <location>
        <begin position="5"/>
        <end position="39"/>
    </location>
</feature>
<dbReference type="GO" id="GO:0006351">
    <property type="term" value="P:DNA-templated transcription"/>
    <property type="evidence" value="ECO:0007669"/>
    <property type="project" value="InterPro"/>
</dbReference>
<dbReference type="PROSITE" id="PS50082">
    <property type="entry name" value="WD_REPEATS_2"/>
    <property type="match status" value="3"/>
</dbReference>
<organism evidence="9 10">
    <name type="scientific">Manduca sexta</name>
    <name type="common">Tobacco hawkmoth</name>
    <name type="synonym">Tobacco hornworm</name>
    <dbReference type="NCBI Taxonomy" id="7130"/>
    <lineage>
        <taxon>Eukaryota</taxon>
        <taxon>Metazoa</taxon>
        <taxon>Ecdysozoa</taxon>
        <taxon>Arthropoda</taxon>
        <taxon>Hexapoda</taxon>
        <taxon>Insecta</taxon>
        <taxon>Pterygota</taxon>
        <taxon>Neoptera</taxon>
        <taxon>Endopterygota</taxon>
        <taxon>Lepidoptera</taxon>
        <taxon>Glossata</taxon>
        <taxon>Ditrysia</taxon>
        <taxon>Bombycoidea</taxon>
        <taxon>Sphingidae</taxon>
        <taxon>Sphinginae</taxon>
        <taxon>Sphingini</taxon>
        <taxon>Manduca</taxon>
    </lineage>
</organism>